<comment type="caution">
    <text evidence="8">The sequence shown here is derived from an EMBL/GenBank/DDBJ whole genome shotgun (WGS) entry which is preliminary data.</text>
</comment>
<dbReference type="SUPFAM" id="SSF53850">
    <property type="entry name" value="Periplasmic binding protein-like II"/>
    <property type="match status" value="1"/>
</dbReference>
<dbReference type="Proteomes" id="UP000733379">
    <property type="component" value="Unassembled WGS sequence"/>
</dbReference>
<keyword evidence="5" id="KW-0804">Transcription</keyword>
<dbReference type="PANTHER" id="PTHR30346">
    <property type="entry name" value="TRANSCRIPTIONAL DUAL REGULATOR HCAR-RELATED"/>
    <property type="match status" value="1"/>
</dbReference>
<evidence type="ECO:0000313" key="9">
    <source>
        <dbReference type="Proteomes" id="UP000733379"/>
    </source>
</evidence>
<dbReference type="Gene3D" id="1.10.10.10">
    <property type="entry name" value="Winged helix-like DNA-binding domain superfamily/Winged helix DNA-binding domain"/>
    <property type="match status" value="1"/>
</dbReference>
<protein>
    <submittedName>
        <fullName evidence="8">LysR family transcriptional regulator</fullName>
    </submittedName>
</protein>
<dbReference type="PANTHER" id="PTHR30346:SF29">
    <property type="entry name" value="LYSR SUBSTRATE-BINDING"/>
    <property type="match status" value="1"/>
</dbReference>
<evidence type="ECO:0000313" key="8">
    <source>
        <dbReference type="EMBL" id="MBU3064701.1"/>
    </source>
</evidence>
<dbReference type="InterPro" id="IPR036390">
    <property type="entry name" value="WH_DNA-bd_sf"/>
</dbReference>
<dbReference type="RefSeq" id="WP_215920061.1">
    <property type="nucleotide sequence ID" value="NZ_JAHKNI010000008.1"/>
</dbReference>
<dbReference type="EMBL" id="JAHKNI010000008">
    <property type="protein sequence ID" value="MBU3064701.1"/>
    <property type="molecule type" value="Genomic_DNA"/>
</dbReference>
<dbReference type="InterPro" id="IPR005119">
    <property type="entry name" value="LysR_subst-bd"/>
</dbReference>
<evidence type="ECO:0000256" key="4">
    <source>
        <dbReference type="ARBA" id="ARBA00023159"/>
    </source>
</evidence>
<evidence type="ECO:0000256" key="5">
    <source>
        <dbReference type="ARBA" id="ARBA00023163"/>
    </source>
</evidence>
<feature type="domain" description="HTH lysR-type" evidence="7">
    <location>
        <begin position="2"/>
        <end position="59"/>
    </location>
</feature>
<keyword evidence="2" id="KW-0805">Transcription regulation</keyword>
<reference evidence="8 9" key="1">
    <citation type="submission" date="2021-06" db="EMBL/GenBank/DDBJ databases">
        <title>Actinomycetes sequencing.</title>
        <authorList>
            <person name="Shan Q."/>
        </authorList>
    </citation>
    <scope>NUCLEOTIDE SEQUENCE [LARGE SCALE GENOMIC DNA]</scope>
    <source>
        <strain evidence="8 9">NEAU-G5</strain>
    </source>
</reference>
<sequence>MLDLAHLRLLRTVIATGSLRASAETLGYTSSAASQQLAALQRQTGLQLVERVGRGLEPTAAGRALATESANLLDEMGRVEGVIKDLRAGRIGSLSIGYVASVSATWLPPLIETLRTEFPALRLDLRLIEVADGQHDLEIYIENPAEPPPPSAHLRRLAADPYVVALRHDDPLAAAPAVPLADLGEHAWIDNEPGDGPCRRILLDACAQADITPNFQVQTPDYRTALSLVATGIGITAIPRLAAVDPPTGVRILPLTDPTPTRHVGLAIRATAATNPAVRRAAELLTAVASAPGTSRDGQNKPGASPWPRTR</sequence>
<feature type="region of interest" description="Disordered" evidence="6">
    <location>
        <begin position="288"/>
        <end position="311"/>
    </location>
</feature>
<dbReference type="SUPFAM" id="SSF46785">
    <property type="entry name" value="Winged helix' DNA-binding domain"/>
    <property type="match status" value="1"/>
</dbReference>
<organism evidence="8 9">
    <name type="scientific">Nocardia albiluteola</name>
    <dbReference type="NCBI Taxonomy" id="2842303"/>
    <lineage>
        <taxon>Bacteria</taxon>
        <taxon>Bacillati</taxon>
        <taxon>Actinomycetota</taxon>
        <taxon>Actinomycetes</taxon>
        <taxon>Mycobacteriales</taxon>
        <taxon>Nocardiaceae</taxon>
        <taxon>Nocardia</taxon>
    </lineage>
</organism>
<evidence type="ECO:0000256" key="2">
    <source>
        <dbReference type="ARBA" id="ARBA00023015"/>
    </source>
</evidence>
<dbReference type="Gene3D" id="3.40.190.10">
    <property type="entry name" value="Periplasmic binding protein-like II"/>
    <property type="match status" value="2"/>
</dbReference>
<evidence type="ECO:0000259" key="7">
    <source>
        <dbReference type="PROSITE" id="PS50931"/>
    </source>
</evidence>
<evidence type="ECO:0000256" key="1">
    <source>
        <dbReference type="ARBA" id="ARBA00009437"/>
    </source>
</evidence>
<dbReference type="InterPro" id="IPR000847">
    <property type="entry name" value="LysR_HTH_N"/>
</dbReference>
<dbReference type="InterPro" id="IPR036388">
    <property type="entry name" value="WH-like_DNA-bd_sf"/>
</dbReference>
<accession>A0ABS6B326</accession>
<dbReference type="Pfam" id="PF03466">
    <property type="entry name" value="LysR_substrate"/>
    <property type="match status" value="1"/>
</dbReference>
<keyword evidence="9" id="KW-1185">Reference proteome</keyword>
<keyword evidence="3" id="KW-0238">DNA-binding</keyword>
<evidence type="ECO:0000256" key="3">
    <source>
        <dbReference type="ARBA" id="ARBA00023125"/>
    </source>
</evidence>
<gene>
    <name evidence="8" type="ORF">KO481_24625</name>
</gene>
<evidence type="ECO:0000256" key="6">
    <source>
        <dbReference type="SAM" id="MobiDB-lite"/>
    </source>
</evidence>
<name>A0ABS6B326_9NOCA</name>
<dbReference type="PROSITE" id="PS50931">
    <property type="entry name" value="HTH_LYSR"/>
    <property type="match status" value="1"/>
</dbReference>
<dbReference type="Pfam" id="PF00126">
    <property type="entry name" value="HTH_1"/>
    <property type="match status" value="1"/>
</dbReference>
<comment type="similarity">
    <text evidence="1">Belongs to the LysR transcriptional regulatory family.</text>
</comment>
<keyword evidence="4" id="KW-0010">Activator</keyword>
<proteinExistence type="inferred from homology"/>